<accession>A0A0N0XAU3</accession>
<reference evidence="1 2" key="2">
    <citation type="submission" date="2015-10" db="EMBL/GenBank/DDBJ databases">
        <title>Comparative genomics and high-throughput reverse genetic screens identify a new phytobacterial MAMP and an Arabidopsis receptor required for immune elicitation.</title>
        <authorList>
            <person name="Mott G.A."/>
            <person name="Thakur S."/>
            <person name="Wang P.W."/>
            <person name="Desveaux D."/>
            <person name="Guttman D.S."/>
        </authorList>
    </citation>
    <scope>NUCLEOTIDE SEQUENCE [LARGE SCALE GENOMIC DNA]</scope>
    <source>
        <strain evidence="1 2">0788_9</strain>
    </source>
</reference>
<sequence>MFVPVDPGVAGHSHVRLSKGSGRILAVCADKSAIKDVRIDRCPSSMVTLCIRRSPSPHQSGAVHV</sequence>
<proteinExistence type="predicted"/>
<dbReference type="Proteomes" id="UP000037891">
    <property type="component" value="Unassembled WGS sequence"/>
</dbReference>
<evidence type="ECO:0000313" key="2">
    <source>
        <dbReference type="Proteomes" id="UP000037891"/>
    </source>
</evidence>
<evidence type="ECO:0000313" key="1">
    <source>
        <dbReference type="EMBL" id="KPC32984.1"/>
    </source>
</evidence>
<name>A0A0N0XAU3_PSESX</name>
<gene>
    <name evidence="1" type="ORF">ABJ99_1837</name>
</gene>
<reference evidence="1 2" key="1">
    <citation type="submission" date="2015-07" db="EMBL/GenBank/DDBJ databases">
        <authorList>
            <person name="Noorani M."/>
        </authorList>
    </citation>
    <scope>NUCLEOTIDE SEQUENCE [LARGE SCALE GENOMIC DNA]</scope>
    <source>
        <strain evidence="1 2">0788_9</strain>
    </source>
</reference>
<comment type="caution">
    <text evidence="1">The sequence shown here is derived from an EMBL/GenBank/DDBJ whole genome shotgun (WGS) entry which is preliminary data.</text>
</comment>
<organism evidence="1 2">
    <name type="scientific">Pseudomonas syringae pv. cilantro</name>
    <dbReference type="NCBI Taxonomy" id="81035"/>
    <lineage>
        <taxon>Bacteria</taxon>
        <taxon>Pseudomonadati</taxon>
        <taxon>Pseudomonadota</taxon>
        <taxon>Gammaproteobacteria</taxon>
        <taxon>Pseudomonadales</taxon>
        <taxon>Pseudomonadaceae</taxon>
        <taxon>Pseudomonas</taxon>
        <taxon>Pseudomonas syringae</taxon>
    </lineage>
</organism>
<protein>
    <submittedName>
        <fullName evidence="1">Uncharacterized protein</fullName>
    </submittedName>
</protein>
<dbReference type="EMBL" id="LGLN01000033">
    <property type="protein sequence ID" value="KPC32984.1"/>
    <property type="molecule type" value="Genomic_DNA"/>
</dbReference>
<dbReference type="AlphaFoldDB" id="A0A0N0XAU3"/>